<organism evidence="1 2">
    <name type="scientific">Sphagnurus paluster</name>
    <dbReference type="NCBI Taxonomy" id="117069"/>
    <lineage>
        <taxon>Eukaryota</taxon>
        <taxon>Fungi</taxon>
        <taxon>Dikarya</taxon>
        <taxon>Basidiomycota</taxon>
        <taxon>Agaricomycotina</taxon>
        <taxon>Agaricomycetes</taxon>
        <taxon>Agaricomycetidae</taxon>
        <taxon>Agaricales</taxon>
        <taxon>Tricholomatineae</taxon>
        <taxon>Lyophyllaceae</taxon>
        <taxon>Sphagnurus</taxon>
    </lineage>
</organism>
<evidence type="ECO:0008006" key="3">
    <source>
        <dbReference type="Google" id="ProtNLM"/>
    </source>
</evidence>
<dbReference type="InterPro" id="IPR011042">
    <property type="entry name" value="6-blade_b-propeller_TolB-like"/>
</dbReference>
<accession>A0A9P7KER1</accession>
<evidence type="ECO:0000313" key="2">
    <source>
        <dbReference type="Proteomes" id="UP000717328"/>
    </source>
</evidence>
<dbReference type="InterPro" id="IPR011659">
    <property type="entry name" value="WD40"/>
</dbReference>
<reference evidence="1" key="1">
    <citation type="submission" date="2021-02" db="EMBL/GenBank/DDBJ databases">
        <authorList>
            <person name="Nieuwenhuis M."/>
            <person name="Van De Peppel L.J.J."/>
        </authorList>
    </citation>
    <scope>NUCLEOTIDE SEQUENCE</scope>
    <source>
        <strain evidence="1">D49</strain>
    </source>
</reference>
<dbReference type="Proteomes" id="UP000717328">
    <property type="component" value="Unassembled WGS sequence"/>
</dbReference>
<dbReference type="Pfam" id="PF07676">
    <property type="entry name" value="PD40"/>
    <property type="match status" value="2"/>
</dbReference>
<sequence length="552" mass="61107">MSSLESAGSVLAHHPQPAQLASLPKVRDVQISPDGSMILYQVQPFYKAPGRALSELWIAQTNIPHSARRLMDRVFNDRAGVFHPDSRRVIFLSDRHDPGRPAIIHILDLDATENSDSDPVAVCIDFRKEGVQAFELSPDGKMIAFTSKDPTSEEEARKVQQKDDAIVFSAHGAEPVDRYPRLRIHNFSTGETWTPEGLRKDRYIEAFTWSPNSTHVLYRLRQGRGSEFTEREVTLESISIEGSAVPRILGVYPRSPSGQNIWTHSEHIISLQSYEAGNILDARTIFAHRHSMDRSFTPSEGAQRLYGLKEDAVRIVNARANSREDITAVAVEICSDTDTHIDIITVDPSTRDMKTLLTVFQTEQEAVWFGAWDAKTIVDEAGRISYIFAAVLSSGVRHEPPNVWTRRVSHDGHEVSPKLRLSSHLQYLAEAPVFTTEVIQWEAVDGTVLSGLIRYPPGYSTGGGPRPTVLFIHGGPYRMESWSVSVRYASSVATAHLSVPEGGSLTAWGVTKTKTRFKAAIVGAGVANWEGMIMESGSPELEEKSGISPGFV</sequence>
<evidence type="ECO:0000313" key="1">
    <source>
        <dbReference type="EMBL" id="KAG5649406.1"/>
    </source>
</evidence>
<dbReference type="AlphaFoldDB" id="A0A9P7KER1"/>
<name>A0A9P7KER1_9AGAR</name>
<dbReference type="Gene3D" id="2.120.10.30">
    <property type="entry name" value="TolB, C-terminal domain"/>
    <property type="match status" value="1"/>
</dbReference>
<protein>
    <recommendedName>
        <fullName evidence="3">Dipeptidyl-peptidase V</fullName>
    </recommendedName>
</protein>
<reference evidence="1" key="2">
    <citation type="submission" date="2021-10" db="EMBL/GenBank/DDBJ databases">
        <title>Phylogenomics reveals ancestral predisposition of the termite-cultivated fungus Termitomyces towards a domesticated lifestyle.</title>
        <authorList>
            <person name="Auxier B."/>
            <person name="Grum-Grzhimaylo A."/>
            <person name="Cardenas M.E."/>
            <person name="Lodge J.D."/>
            <person name="Laessoe T."/>
            <person name="Pedersen O."/>
            <person name="Smith M.E."/>
            <person name="Kuyper T.W."/>
            <person name="Franco-Molano E.A."/>
            <person name="Baroni T.J."/>
            <person name="Aanen D.K."/>
        </authorList>
    </citation>
    <scope>NUCLEOTIDE SEQUENCE</scope>
    <source>
        <strain evidence="1">D49</strain>
    </source>
</reference>
<comment type="caution">
    <text evidence="1">The sequence shown here is derived from an EMBL/GenBank/DDBJ whole genome shotgun (WGS) entry which is preliminary data.</text>
</comment>
<keyword evidence="2" id="KW-1185">Reference proteome</keyword>
<dbReference type="SUPFAM" id="SSF82171">
    <property type="entry name" value="DPP6 N-terminal domain-like"/>
    <property type="match status" value="1"/>
</dbReference>
<gene>
    <name evidence="1" type="ORF">H0H81_004087</name>
</gene>
<dbReference type="OrthoDB" id="43744at2759"/>
<proteinExistence type="predicted"/>
<dbReference type="EMBL" id="JABCKI010001051">
    <property type="protein sequence ID" value="KAG5649406.1"/>
    <property type="molecule type" value="Genomic_DNA"/>
</dbReference>
<dbReference type="SUPFAM" id="SSF53474">
    <property type="entry name" value="alpha/beta-Hydrolases"/>
    <property type="match status" value="1"/>
</dbReference>
<dbReference type="InterPro" id="IPR029058">
    <property type="entry name" value="AB_hydrolase_fold"/>
</dbReference>
<dbReference type="Gene3D" id="3.40.50.1820">
    <property type="entry name" value="alpha/beta hydrolase"/>
    <property type="match status" value="1"/>
</dbReference>